<dbReference type="InterPro" id="IPR050859">
    <property type="entry name" value="Class-I_PLP-dep_aminotransf"/>
</dbReference>
<keyword evidence="4 8" id="KW-0032">Aminotransferase</keyword>
<evidence type="ECO:0000256" key="3">
    <source>
        <dbReference type="ARBA" id="ARBA00011738"/>
    </source>
</evidence>
<keyword evidence="5" id="KW-0808">Transferase</keyword>
<evidence type="ECO:0000256" key="2">
    <source>
        <dbReference type="ARBA" id="ARBA00007441"/>
    </source>
</evidence>
<dbReference type="GO" id="GO:0008483">
    <property type="term" value="F:transaminase activity"/>
    <property type="evidence" value="ECO:0007669"/>
    <property type="project" value="UniProtKB-KW"/>
</dbReference>
<dbReference type="CDD" id="cd00609">
    <property type="entry name" value="AAT_like"/>
    <property type="match status" value="1"/>
</dbReference>
<dbReference type="HOGENOM" id="CLU_017584_0_6_4"/>
<dbReference type="Gene3D" id="3.40.640.10">
    <property type="entry name" value="Type I PLP-dependent aspartate aminotransferase-like (Major domain)"/>
    <property type="match status" value="1"/>
</dbReference>
<evidence type="ECO:0000256" key="6">
    <source>
        <dbReference type="ARBA" id="ARBA00022898"/>
    </source>
</evidence>
<organism evidence="8 9">
    <name type="scientific">Pandoraea oxalativorans</name>
    <dbReference type="NCBI Taxonomy" id="573737"/>
    <lineage>
        <taxon>Bacteria</taxon>
        <taxon>Pseudomonadati</taxon>
        <taxon>Pseudomonadota</taxon>
        <taxon>Betaproteobacteria</taxon>
        <taxon>Burkholderiales</taxon>
        <taxon>Burkholderiaceae</taxon>
        <taxon>Pandoraea</taxon>
    </lineage>
</organism>
<accession>A0A0E3U5Q2</accession>
<dbReference type="FunFam" id="3.40.640.10:FF:000053">
    <property type="entry name" value="Aminotransferase, class I"/>
    <property type="match status" value="1"/>
</dbReference>
<sequence>MYDFTTPFANPAGSPIRELFKYLSEPGMISFAGGYPASDLFDVDGLAAAQARAFAQPTRCLQYGPTDGLAELKAQIIALMAQRGAPCASEELLVTTGSQQGLDLLLRVMVAPGDVVVTEQPAYPATLQALRLQQAKIVTVPVDADGLDVAQLSMLLRDGKIAVPKLLYTVPTFANPTGATLSRERRIALLKLAVEYRFVIVEDDPYGDLRFAGEAVPTMLGLTAEVPGSRDWVVHFSSLSKIVAPGLRVGWTVAPPEIARRCVVAKQTVDLCSVPWTQAVAAEYLAEGTLTRHLPKITEAYRLKCEAMCNALRDKLGDAIRFHAPQGGMFVWARLAAVKTSALLPNAIAEKVLFVPGTAFFADNADEASLRLSFAAPAVTAIEEGVARLARAMDATGK</sequence>
<comment type="similarity">
    <text evidence="2">Belongs to the class-I pyridoxal-phosphate-dependent aminotransferase family.</text>
</comment>
<dbReference type="InterPro" id="IPR004839">
    <property type="entry name" value="Aminotransferase_I/II_large"/>
</dbReference>
<evidence type="ECO:0000256" key="4">
    <source>
        <dbReference type="ARBA" id="ARBA00022576"/>
    </source>
</evidence>
<dbReference type="InterPro" id="IPR015422">
    <property type="entry name" value="PyrdxlP-dep_Trfase_small"/>
</dbReference>
<dbReference type="PANTHER" id="PTHR42790:SF19">
    <property type="entry name" value="KYNURENINE_ALPHA-AMINOADIPATE AMINOTRANSFERASE, MITOCHONDRIAL"/>
    <property type="match status" value="1"/>
</dbReference>
<reference evidence="8" key="1">
    <citation type="submission" date="2016-06" db="EMBL/GenBank/DDBJ databases">
        <title>Pandoraea oxalativorans DSM 23570 Genome Sequencing.</title>
        <authorList>
            <person name="Ee R."/>
            <person name="Lim Y.-L."/>
            <person name="Yong D."/>
            <person name="Yin W.-F."/>
            <person name="Chan K.-G."/>
        </authorList>
    </citation>
    <scope>NUCLEOTIDE SEQUENCE</scope>
    <source>
        <strain evidence="8">DSM 23570</strain>
    </source>
</reference>
<dbReference type="PATRIC" id="fig|573737.6.peg.2396"/>
<dbReference type="Proteomes" id="UP000035050">
    <property type="component" value="Chromosome"/>
</dbReference>
<protein>
    <submittedName>
        <fullName evidence="8">2-aminoadipate aminotransferase</fullName>
    </submittedName>
</protein>
<dbReference type="GO" id="GO:0030170">
    <property type="term" value="F:pyridoxal phosphate binding"/>
    <property type="evidence" value="ECO:0007669"/>
    <property type="project" value="InterPro"/>
</dbReference>
<dbReference type="Gene3D" id="3.90.1150.10">
    <property type="entry name" value="Aspartate Aminotransferase, domain 1"/>
    <property type="match status" value="1"/>
</dbReference>
<dbReference type="InterPro" id="IPR015421">
    <property type="entry name" value="PyrdxlP-dep_Trfase_major"/>
</dbReference>
<dbReference type="PANTHER" id="PTHR42790">
    <property type="entry name" value="AMINOTRANSFERASE"/>
    <property type="match status" value="1"/>
</dbReference>
<evidence type="ECO:0000313" key="9">
    <source>
        <dbReference type="Proteomes" id="UP000035050"/>
    </source>
</evidence>
<dbReference type="RefSeq" id="WP_046290719.1">
    <property type="nucleotide sequence ID" value="NZ_CP011253.3"/>
</dbReference>
<dbReference type="AlphaFoldDB" id="A0A0E3U5Q2"/>
<proteinExistence type="inferred from homology"/>
<name>A0A0E3U5Q2_9BURK</name>
<gene>
    <name evidence="8" type="ORF">MB84_07755</name>
</gene>
<evidence type="ECO:0000259" key="7">
    <source>
        <dbReference type="Pfam" id="PF00155"/>
    </source>
</evidence>
<dbReference type="KEGG" id="pox:MB84_07755"/>
<keyword evidence="9" id="KW-1185">Reference proteome</keyword>
<evidence type="ECO:0000256" key="1">
    <source>
        <dbReference type="ARBA" id="ARBA00001933"/>
    </source>
</evidence>
<evidence type="ECO:0000256" key="5">
    <source>
        <dbReference type="ARBA" id="ARBA00022679"/>
    </source>
</evidence>
<comment type="cofactor">
    <cofactor evidence="1">
        <name>pyridoxal 5'-phosphate</name>
        <dbReference type="ChEBI" id="CHEBI:597326"/>
    </cofactor>
</comment>
<dbReference type="SUPFAM" id="SSF53383">
    <property type="entry name" value="PLP-dependent transferases"/>
    <property type="match status" value="1"/>
</dbReference>
<keyword evidence="6" id="KW-0663">Pyridoxal phosphate</keyword>
<dbReference type="Pfam" id="PF00155">
    <property type="entry name" value="Aminotran_1_2"/>
    <property type="match status" value="1"/>
</dbReference>
<comment type="subunit">
    <text evidence="3">Homodimer.</text>
</comment>
<evidence type="ECO:0000313" key="8">
    <source>
        <dbReference type="EMBL" id="AKC69394.1"/>
    </source>
</evidence>
<dbReference type="GO" id="GO:1901605">
    <property type="term" value="P:alpha-amino acid metabolic process"/>
    <property type="evidence" value="ECO:0007669"/>
    <property type="project" value="TreeGrafter"/>
</dbReference>
<dbReference type="InterPro" id="IPR015424">
    <property type="entry name" value="PyrdxlP-dep_Trfase"/>
</dbReference>
<dbReference type="OrthoDB" id="9804020at2"/>
<feature type="domain" description="Aminotransferase class I/classII large" evidence="7">
    <location>
        <begin position="47"/>
        <end position="389"/>
    </location>
</feature>
<dbReference type="EMBL" id="CP011253">
    <property type="protein sequence ID" value="AKC69394.1"/>
    <property type="molecule type" value="Genomic_DNA"/>
</dbReference>